<evidence type="ECO:0000256" key="1">
    <source>
        <dbReference type="SAM" id="SignalP"/>
    </source>
</evidence>
<dbReference type="RefSeq" id="WP_367993074.1">
    <property type="nucleotide sequence ID" value="NZ_JBFPJR010000011.1"/>
</dbReference>
<keyword evidence="3" id="KW-1185">Reference proteome</keyword>
<name>A0ABV3SYM0_9ACTN</name>
<dbReference type="EMBL" id="JBFPJR010000011">
    <property type="protein sequence ID" value="MEX0427564.1"/>
    <property type="molecule type" value="Genomic_DNA"/>
</dbReference>
<evidence type="ECO:0000313" key="3">
    <source>
        <dbReference type="Proteomes" id="UP001556631"/>
    </source>
</evidence>
<sequence length="128" mass="13429">MRRSVRASLKSFAIVATLLGVVGLVTACGSSDDNPSSGASGPKVIDVTFKGDSVTPSGDIITVARGQKVEFEVTADTAGEIHVHSDPAKEYEYKAGTTHISVGSFNVPGRIEVESHALEKTICILEIK</sequence>
<evidence type="ECO:0008006" key="4">
    <source>
        <dbReference type="Google" id="ProtNLM"/>
    </source>
</evidence>
<evidence type="ECO:0000313" key="2">
    <source>
        <dbReference type="EMBL" id="MEX0427564.1"/>
    </source>
</evidence>
<organism evidence="2 3">
    <name type="scientific">Nocardioides eburneus</name>
    <dbReference type="NCBI Taxonomy" id="3231482"/>
    <lineage>
        <taxon>Bacteria</taxon>
        <taxon>Bacillati</taxon>
        <taxon>Actinomycetota</taxon>
        <taxon>Actinomycetes</taxon>
        <taxon>Propionibacteriales</taxon>
        <taxon>Nocardioidaceae</taxon>
        <taxon>Nocardioides</taxon>
    </lineage>
</organism>
<proteinExistence type="predicted"/>
<protein>
    <recommendedName>
        <fullName evidence="4">EfeO-type cupredoxin-like domain-containing protein</fullName>
    </recommendedName>
</protein>
<feature type="chain" id="PRO_5045689887" description="EfeO-type cupredoxin-like domain-containing protein" evidence="1">
    <location>
        <begin position="28"/>
        <end position="128"/>
    </location>
</feature>
<feature type="signal peptide" evidence="1">
    <location>
        <begin position="1"/>
        <end position="27"/>
    </location>
</feature>
<comment type="caution">
    <text evidence="2">The sequence shown here is derived from an EMBL/GenBank/DDBJ whole genome shotgun (WGS) entry which is preliminary data.</text>
</comment>
<reference evidence="2 3" key="1">
    <citation type="submission" date="2024-07" db="EMBL/GenBank/DDBJ databases">
        <authorList>
            <person name="Lee S."/>
            <person name="Kang M."/>
        </authorList>
    </citation>
    <scope>NUCLEOTIDE SEQUENCE [LARGE SCALE GENOMIC DNA]</scope>
    <source>
        <strain evidence="2 3">DS6</strain>
    </source>
</reference>
<accession>A0ABV3SYM0</accession>
<gene>
    <name evidence="2" type="ORF">AB3X52_08040</name>
</gene>
<keyword evidence="1" id="KW-0732">Signal</keyword>
<dbReference type="Proteomes" id="UP001556631">
    <property type="component" value="Unassembled WGS sequence"/>
</dbReference>
<dbReference type="PROSITE" id="PS51257">
    <property type="entry name" value="PROKAR_LIPOPROTEIN"/>
    <property type="match status" value="1"/>
</dbReference>